<dbReference type="InterPro" id="IPR050320">
    <property type="entry name" value="N5-glutamine_MTase"/>
</dbReference>
<organism evidence="2 3">
    <name type="scientific">Frankia canadensis</name>
    <dbReference type="NCBI Taxonomy" id="1836972"/>
    <lineage>
        <taxon>Bacteria</taxon>
        <taxon>Bacillati</taxon>
        <taxon>Actinomycetota</taxon>
        <taxon>Actinomycetes</taxon>
        <taxon>Frankiales</taxon>
        <taxon>Frankiaceae</taxon>
        <taxon>Frankia</taxon>
    </lineage>
</organism>
<protein>
    <submittedName>
        <fullName evidence="2">SAM-dependent methyltransferase</fullName>
    </submittedName>
</protein>
<feature type="domain" description="Methyltransferase small" evidence="1">
    <location>
        <begin position="115"/>
        <end position="191"/>
    </location>
</feature>
<dbReference type="Pfam" id="PF05175">
    <property type="entry name" value="MTS"/>
    <property type="match status" value="1"/>
</dbReference>
<dbReference type="SUPFAM" id="SSF53335">
    <property type="entry name" value="S-adenosyl-L-methionine-dependent methyltransferases"/>
    <property type="match status" value="1"/>
</dbReference>
<dbReference type="AlphaFoldDB" id="A0A2I2L1J8"/>
<dbReference type="Gene3D" id="3.40.50.150">
    <property type="entry name" value="Vaccinia Virus protein VP39"/>
    <property type="match status" value="1"/>
</dbReference>
<accession>A0A2I2L1J8</accession>
<reference evidence="2 3" key="1">
    <citation type="submission" date="2017-06" db="EMBL/GenBank/DDBJ databases">
        <authorList>
            <person name="Kim H.J."/>
            <person name="Triplett B.A."/>
        </authorList>
    </citation>
    <scope>NUCLEOTIDE SEQUENCE [LARGE SCALE GENOMIC DNA]</scope>
    <source>
        <strain evidence="2">FRACA_ARgP5</strain>
    </source>
</reference>
<proteinExistence type="predicted"/>
<dbReference type="EMBL" id="FZMO01000548">
    <property type="protein sequence ID" value="SNQ51806.1"/>
    <property type="molecule type" value="Genomic_DNA"/>
</dbReference>
<dbReference type="GO" id="GO:0008168">
    <property type="term" value="F:methyltransferase activity"/>
    <property type="evidence" value="ECO:0007669"/>
    <property type="project" value="UniProtKB-KW"/>
</dbReference>
<evidence type="ECO:0000313" key="2">
    <source>
        <dbReference type="EMBL" id="SNQ51806.1"/>
    </source>
</evidence>
<evidence type="ECO:0000313" key="3">
    <source>
        <dbReference type="Proteomes" id="UP000234331"/>
    </source>
</evidence>
<dbReference type="InterPro" id="IPR007848">
    <property type="entry name" value="Small_mtfrase_dom"/>
</dbReference>
<keyword evidence="3" id="KW-1185">Reference proteome</keyword>
<dbReference type="InterPro" id="IPR029063">
    <property type="entry name" value="SAM-dependent_MTases_sf"/>
</dbReference>
<dbReference type="PANTHER" id="PTHR18895:SF74">
    <property type="entry name" value="MTRF1L RELEASE FACTOR GLUTAMINE METHYLTRANSFERASE"/>
    <property type="match status" value="1"/>
</dbReference>
<keyword evidence="2" id="KW-0808">Transferase</keyword>
<name>A0A2I2L1J8_9ACTN</name>
<dbReference type="NCBIfam" id="TIGR03704">
    <property type="entry name" value="PrmC_rel_meth"/>
    <property type="match status" value="1"/>
</dbReference>
<dbReference type="PANTHER" id="PTHR18895">
    <property type="entry name" value="HEMK METHYLTRANSFERASE"/>
    <property type="match status" value="1"/>
</dbReference>
<dbReference type="RefSeq" id="WP_243408129.1">
    <property type="nucleotide sequence ID" value="NZ_FZMO01000548.1"/>
</dbReference>
<dbReference type="GO" id="GO:0032259">
    <property type="term" value="P:methylation"/>
    <property type="evidence" value="ECO:0007669"/>
    <property type="project" value="UniProtKB-KW"/>
</dbReference>
<evidence type="ECO:0000259" key="1">
    <source>
        <dbReference type="Pfam" id="PF05175"/>
    </source>
</evidence>
<keyword evidence="2" id="KW-0489">Methyltransferase</keyword>
<sequence length="285" mass="29622">MVVRRLRAAGCVFAEEEAALLVGAARGPAELAAMVRRRVAGQPLEHILGWVWFHGLRIQVDAGVFVPRRRTEHLVRLALDRLDAGAGTDPDIGVGAGVGDRDGAREREPVRGTGAVVVDLCCGSGAVAAAIVAALPAAEVHAADVEPAAVRCARRNLPARAGRVHEGDLYAALPTGLRGRVDVLIANAPYVPTNAIGLMPPEAREHEPRIALDGGPDGLAVLRRVVAEAPRWLAPGGCVLLETSGGQAGTLLDAAGRFGLTGRVVTSAELDATVVVASRPRPPTR</sequence>
<gene>
    <name evidence="2" type="ORF">FRACA_800023</name>
</gene>
<dbReference type="Proteomes" id="UP000234331">
    <property type="component" value="Unassembled WGS sequence"/>
</dbReference>
<dbReference type="InterPro" id="IPR022446">
    <property type="entry name" value="MeTrfrase_put"/>
</dbReference>